<keyword evidence="1" id="KW-1133">Transmembrane helix</keyword>
<keyword evidence="3" id="KW-1185">Reference proteome</keyword>
<reference evidence="2 3" key="1">
    <citation type="submission" date="2022-03" db="EMBL/GenBank/DDBJ databases">
        <authorList>
            <person name="Koch H."/>
        </authorList>
    </citation>
    <scope>NUCLEOTIDE SEQUENCE [LARGE SCALE GENOMIC DNA]</scope>
    <source>
        <strain evidence="2 3">G1</strain>
    </source>
</reference>
<dbReference type="NCBIfam" id="TIGR02532">
    <property type="entry name" value="IV_pilin_GFxxxE"/>
    <property type="match status" value="1"/>
</dbReference>
<dbReference type="Proteomes" id="UP001295463">
    <property type="component" value="Chromosome"/>
</dbReference>
<dbReference type="EMBL" id="OW150024">
    <property type="protein sequence ID" value="CAH2030119.1"/>
    <property type="molecule type" value="Genomic_DNA"/>
</dbReference>
<dbReference type="Pfam" id="PF07963">
    <property type="entry name" value="N_methyl"/>
    <property type="match status" value="1"/>
</dbReference>
<proteinExistence type="predicted"/>
<organism evidence="2 3">
    <name type="scientific">Trichlorobacter ammonificans</name>
    <dbReference type="NCBI Taxonomy" id="2916410"/>
    <lineage>
        <taxon>Bacteria</taxon>
        <taxon>Pseudomonadati</taxon>
        <taxon>Thermodesulfobacteriota</taxon>
        <taxon>Desulfuromonadia</taxon>
        <taxon>Geobacterales</taxon>
        <taxon>Geobacteraceae</taxon>
        <taxon>Trichlorobacter</taxon>
    </lineage>
</organism>
<dbReference type="InterPro" id="IPR012902">
    <property type="entry name" value="N_methyl_site"/>
</dbReference>
<evidence type="ECO:0000256" key="1">
    <source>
        <dbReference type="SAM" id="Phobius"/>
    </source>
</evidence>
<feature type="transmembrane region" description="Helical" evidence="1">
    <location>
        <begin position="12"/>
        <end position="34"/>
    </location>
</feature>
<name>A0ABN8HGL7_9BACT</name>
<sequence>MNGARAMLRKQRGFTLVELIVVMAVFMVVLMITASSFDTILKQAGKLFRSEESNIEGIVGLEMLRHDLQQAGYGLFTEPTAYANEAVDAPASSYNDAPDNVPRPVVLGNNVAAATLDATTVMAGSDYLTIKGTTVGRTKTAQKWTFLRISSSMASVQKWASNAENFDSGDRAVLIRKQFGTPLRSSLMRDPTDDFYYAYSDVAFEHLSSSSQSIYTLYGVDTGDLRFPFNRSDYFVAVPGATSSIKLPAYCAPGTGILYKTTVKHADGKLLYLPLLDCVLDMQVVLGWDMNNDGMLDTYSNADGSQVNSGIAEGTTANVQAALGTTNNNSLTLLPNIRSNLKMVKVYVLAQNGRRDSGYSSPSPLAMSDDGEASLTRAGGFTLAANQLNYRWKLHRIVVRPKNLLSNQ</sequence>
<evidence type="ECO:0000313" key="2">
    <source>
        <dbReference type="EMBL" id="CAH2030119.1"/>
    </source>
</evidence>
<keyword evidence="1" id="KW-0812">Transmembrane</keyword>
<dbReference type="PROSITE" id="PS00409">
    <property type="entry name" value="PROKAR_NTER_METHYL"/>
    <property type="match status" value="1"/>
</dbReference>
<evidence type="ECO:0000313" key="3">
    <source>
        <dbReference type="Proteomes" id="UP001295463"/>
    </source>
</evidence>
<protein>
    <recommendedName>
        <fullName evidence="4">Pilus assembly protein PilW</fullName>
    </recommendedName>
</protein>
<evidence type="ECO:0008006" key="4">
    <source>
        <dbReference type="Google" id="ProtNLM"/>
    </source>
</evidence>
<keyword evidence="1" id="KW-0472">Membrane</keyword>
<gene>
    <name evidence="2" type="ORF">GEAMG1_0297</name>
</gene>
<accession>A0ABN8HGL7</accession>